<reference evidence="2 3" key="1">
    <citation type="submission" date="2021-04" db="EMBL/GenBank/DDBJ databases">
        <title>Nocardia tengchongensis.</title>
        <authorList>
            <person name="Zhuang k."/>
            <person name="Ran Y."/>
            <person name="Li W."/>
        </authorList>
    </citation>
    <scope>NUCLEOTIDE SEQUENCE [LARGE SCALE GENOMIC DNA]</scope>
    <source>
        <strain evidence="2 3">CFH S0057</strain>
    </source>
</reference>
<dbReference type="InterPro" id="IPR003615">
    <property type="entry name" value="HNH_nuc"/>
</dbReference>
<dbReference type="InterPro" id="IPR002711">
    <property type="entry name" value="HNH"/>
</dbReference>
<accession>A0ABX8CUN2</accession>
<feature type="domain" description="HNH" evidence="1">
    <location>
        <begin position="4"/>
        <end position="30"/>
    </location>
</feature>
<evidence type="ECO:0000259" key="1">
    <source>
        <dbReference type="Pfam" id="PF01844"/>
    </source>
</evidence>
<name>A0ABX8CUN2_9NOCA</name>
<proteinExistence type="predicted"/>
<dbReference type="EMBL" id="CP074371">
    <property type="protein sequence ID" value="QVI23591.1"/>
    <property type="molecule type" value="Genomic_DNA"/>
</dbReference>
<protein>
    <submittedName>
        <fullName evidence="2">HNH endonuclease</fullName>
    </submittedName>
</protein>
<organism evidence="2 3">
    <name type="scientific">Nocardia tengchongensis</name>
    <dbReference type="NCBI Taxonomy" id="2055889"/>
    <lineage>
        <taxon>Bacteria</taxon>
        <taxon>Bacillati</taxon>
        <taxon>Actinomycetota</taxon>
        <taxon>Actinomycetes</taxon>
        <taxon>Mycobacteriales</taxon>
        <taxon>Nocardiaceae</taxon>
        <taxon>Nocardia</taxon>
    </lineage>
</organism>
<evidence type="ECO:0000313" key="2">
    <source>
        <dbReference type="EMBL" id="QVI23591.1"/>
    </source>
</evidence>
<keyword evidence="2" id="KW-0540">Nuclease</keyword>
<dbReference type="Pfam" id="PF01844">
    <property type="entry name" value="HNH"/>
    <property type="match status" value="1"/>
</dbReference>
<keyword evidence="3" id="KW-1185">Reference proteome</keyword>
<sequence length="132" mass="14495">MCAAHHVTDWAKGGPTDINNLTLACDHCHALINDGPGGWKTVVMGKDSPYRGRTGWIAPKSVDPTGTPRVERSPSRWAVDRGCNRFQLSKVALTGRVKPTLHTSLCVHIDNFRVLVPPHRADPRPSRNEAGR</sequence>
<dbReference type="Gene3D" id="1.10.30.50">
    <property type="match status" value="1"/>
</dbReference>
<keyword evidence="2" id="KW-0378">Hydrolase</keyword>
<dbReference type="GO" id="GO:0004519">
    <property type="term" value="F:endonuclease activity"/>
    <property type="evidence" value="ECO:0007669"/>
    <property type="project" value="UniProtKB-KW"/>
</dbReference>
<evidence type="ECO:0000313" key="3">
    <source>
        <dbReference type="Proteomes" id="UP000683310"/>
    </source>
</evidence>
<dbReference type="CDD" id="cd00085">
    <property type="entry name" value="HNHc"/>
    <property type="match status" value="1"/>
</dbReference>
<gene>
    <name evidence="2" type="ORF">KHQ06_12400</name>
</gene>
<keyword evidence="2" id="KW-0255">Endonuclease</keyword>
<dbReference type="Proteomes" id="UP000683310">
    <property type="component" value="Chromosome"/>
</dbReference>